<proteinExistence type="predicted"/>
<sequence>MVELKRSILRARSSINSAKASQSTASEKTSYLVRKYSLNMGFYLICSPLLTNWRTGEGGRKEQLRSPEDRPPYVMLTNPADPSPDA</sequence>
<name>A0AAN9PHG4_CANGL</name>
<dbReference type="EMBL" id="JAYMYQ010000040">
    <property type="protein sequence ID" value="KAK7297739.1"/>
    <property type="molecule type" value="Genomic_DNA"/>
</dbReference>
<reference evidence="2 3" key="1">
    <citation type="submission" date="2024-01" db="EMBL/GenBank/DDBJ databases">
        <title>The genomes of 5 underutilized Papilionoideae crops provide insights into root nodulation and disease resistanc.</title>
        <authorList>
            <person name="Jiang F."/>
        </authorList>
    </citation>
    <scope>NUCLEOTIDE SEQUENCE [LARGE SCALE GENOMIC DNA]</scope>
    <source>
        <strain evidence="2">LVBAO_FW01</strain>
        <tissue evidence="2">Leaves</tissue>
    </source>
</reference>
<comment type="caution">
    <text evidence="2">The sequence shown here is derived from an EMBL/GenBank/DDBJ whole genome shotgun (WGS) entry which is preliminary data.</text>
</comment>
<evidence type="ECO:0000313" key="3">
    <source>
        <dbReference type="Proteomes" id="UP001367508"/>
    </source>
</evidence>
<feature type="region of interest" description="Disordered" evidence="1">
    <location>
        <begin position="55"/>
        <end position="86"/>
    </location>
</feature>
<keyword evidence="3" id="KW-1185">Reference proteome</keyword>
<organism evidence="2 3">
    <name type="scientific">Canavalia gladiata</name>
    <name type="common">Sword bean</name>
    <name type="synonym">Dolichos gladiatus</name>
    <dbReference type="NCBI Taxonomy" id="3824"/>
    <lineage>
        <taxon>Eukaryota</taxon>
        <taxon>Viridiplantae</taxon>
        <taxon>Streptophyta</taxon>
        <taxon>Embryophyta</taxon>
        <taxon>Tracheophyta</taxon>
        <taxon>Spermatophyta</taxon>
        <taxon>Magnoliopsida</taxon>
        <taxon>eudicotyledons</taxon>
        <taxon>Gunneridae</taxon>
        <taxon>Pentapetalae</taxon>
        <taxon>rosids</taxon>
        <taxon>fabids</taxon>
        <taxon>Fabales</taxon>
        <taxon>Fabaceae</taxon>
        <taxon>Papilionoideae</taxon>
        <taxon>50 kb inversion clade</taxon>
        <taxon>NPAAA clade</taxon>
        <taxon>indigoferoid/millettioid clade</taxon>
        <taxon>Phaseoleae</taxon>
        <taxon>Canavalia</taxon>
    </lineage>
</organism>
<evidence type="ECO:0000256" key="1">
    <source>
        <dbReference type="SAM" id="MobiDB-lite"/>
    </source>
</evidence>
<accession>A0AAN9PHG4</accession>
<dbReference type="AlphaFoldDB" id="A0AAN9PHG4"/>
<evidence type="ECO:0000313" key="2">
    <source>
        <dbReference type="EMBL" id="KAK7297739.1"/>
    </source>
</evidence>
<dbReference type="Proteomes" id="UP001367508">
    <property type="component" value="Unassembled WGS sequence"/>
</dbReference>
<protein>
    <submittedName>
        <fullName evidence="2">Uncharacterized protein</fullName>
    </submittedName>
</protein>
<feature type="compositionally biased region" description="Basic and acidic residues" evidence="1">
    <location>
        <begin position="57"/>
        <end position="71"/>
    </location>
</feature>
<gene>
    <name evidence="2" type="ORF">VNO77_47738</name>
</gene>